<sequence>MTAAHSGTPVYGLTVGVGLNKDQPIFDAKGNLTPEVIDASKKFNAAALRAHSAGVGSMLPDYLARLSMVLRLNTMLHGQTGAQPYIAELYAEFINRGVTPLIPARGSIGAADIMLASHVGLVMMGEWKARVNGVEMSGGDALAKVGLKPLVPQGKDMLAILSNNSVGTAYAIEAVRSARQLLNVSPVVFAMSLEALNGNVAPVLPQSIGVRPFPQLADSAKEIRDALIGSYLWHKDDKRALQDPLSFRTTVYTLSESVRALHDAEDIITVQINSSDDNPATVLNADKAYQDSSQVAQYFVKDGAISGGIFPTANFESLPVALATQRLTVALVHVSHNSMRRSLHLEDDHFTGLTRFLSAPGNKGHGFGSLHIPFVALHAENVDLANPVSFDIQPVAGGIEDTGANNDHAARRLKQVVDNLNIIYGIELMHSAQAIDLRLQADPQLALGKSTKAMFTAYRKVVPFVEQDRIFTPDIAASQKFLEGYAINQK</sequence>
<organism evidence="1 2">
    <name type="scientific">Escherichia marmotae</name>
    <dbReference type="NCBI Taxonomy" id="1499973"/>
    <lineage>
        <taxon>Bacteria</taxon>
        <taxon>Pseudomonadati</taxon>
        <taxon>Pseudomonadota</taxon>
        <taxon>Gammaproteobacteria</taxon>
        <taxon>Enterobacterales</taxon>
        <taxon>Enterobacteriaceae</taxon>
        <taxon>Escherichia</taxon>
    </lineage>
</organism>
<dbReference type="InterPro" id="IPR024083">
    <property type="entry name" value="Fumarase/histidase_N"/>
</dbReference>
<dbReference type="CDD" id="cd00332">
    <property type="entry name" value="PAL-HAL"/>
    <property type="match status" value="1"/>
</dbReference>
<keyword evidence="1" id="KW-0456">Lyase</keyword>
<accession>A0A370V0G9</accession>
<dbReference type="InterPro" id="IPR001106">
    <property type="entry name" value="Aromatic_Lyase"/>
</dbReference>
<dbReference type="RefSeq" id="WP_077874275.1">
    <property type="nucleotide sequence ID" value="NZ_JAHCRR010000006.1"/>
</dbReference>
<dbReference type="EC" id="4.3.1.3" evidence="1"/>
<dbReference type="PANTHER" id="PTHR10362">
    <property type="entry name" value="HISTIDINE AMMONIA-LYASE"/>
    <property type="match status" value="1"/>
</dbReference>
<dbReference type="Pfam" id="PF00221">
    <property type="entry name" value="Lyase_aromatic"/>
    <property type="match status" value="1"/>
</dbReference>
<dbReference type="SUPFAM" id="SSF48557">
    <property type="entry name" value="L-aspartase-like"/>
    <property type="match status" value="1"/>
</dbReference>
<evidence type="ECO:0000313" key="2">
    <source>
        <dbReference type="Proteomes" id="UP000254454"/>
    </source>
</evidence>
<proteinExistence type="predicted"/>
<evidence type="ECO:0000313" key="1">
    <source>
        <dbReference type="EMBL" id="RDR20786.1"/>
    </source>
</evidence>
<dbReference type="Gene3D" id="1.10.275.10">
    <property type="entry name" value="Fumarase/aspartase (N-terminal domain)"/>
    <property type="match status" value="1"/>
</dbReference>
<dbReference type="AlphaFoldDB" id="A0A370V0G9"/>
<dbReference type="InterPro" id="IPR008948">
    <property type="entry name" value="L-Aspartase-like"/>
</dbReference>
<dbReference type="Gene3D" id="1.20.200.10">
    <property type="entry name" value="Fumarase/aspartase (Central domain)"/>
    <property type="match status" value="1"/>
</dbReference>
<dbReference type="EMBL" id="QONO01000289">
    <property type="protein sequence ID" value="RDR20786.1"/>
    <property type="molecule type" value="Genomic_DNA"/>
</dbReference>
<protein>
    <submittedName>
        <fullName evidence="1">Histidine ammonia-lyase</fullName>
        <ecNumber evidence="1">4.3.1.3</ecNumber>
    </submittedName>
</protein>
<dbReference type="GO" id="GO:0004397">
    <property type="term" value="F:histidine ammonia-lyase activity"/>
    <property type="evidence" value="ECO:0007669"/>
    <property type="project" value="UniProtKB-EC"/>
</dbReference>
<name>A0A370V0G9_9ESCH</name>
<dbReference type="Proteomes" id="UP000254454">
    <property type="component" value="Unassembled WGS sequence"/>
</dbReference>
<comment type="caution">
    <text evidence="1">The sequence shown here is derived from an EMBL/GenBank/DDBJ whole genome shotgun (WGS) entry which is preliminary data.</text>
</comment>
<gene>
    <name evidence="1" type="primary">hutH</name>
    <name evidence="1" type="ORF">C4A13_02542</name>
</gene>
<reference evidence="1 2" key="1">
    <citation type="submission" date="2018-06" db="EMBL/GenBank/DDBJ databases">
        <title>Recombination Drives Gene Content and Phenotype Evolution in Wild Type E. coli Strains.</title>
        <authorList>
            <person name="Field C.M."/>
            <person name="Silander O.K."/>
            <person name="Van Nimwegen E."/>
        </authorList>
    </citation>
    <scope>NUCLEOTIDE SEQUENCE [LARGE SCALE GENOMIC DNA]</scope>
    <source>
        <strain evidence="1 2">SC344</strain>
    </source>
</reference>